<protein>
    <submittedName>
        <fullName evidence="1">Uncharacterized protein</fullName>
    </submittedName>
</protein>
<keyword evidence="2" id="KW-1185">Reference proteome</keyword>
<dbReference type="EMBL" id="JAHQIW010004978">
    <property type="protein sequence ID" value="KAJ1364444.1"/>
    <property type="molecule type" value="Genomic_DNA"/>
</dbReference>
<reference evidence="1" key="1">
    <citation type="submission" date="2021-06" db="EMBL/GenBank/DDBJ databases">
        <title>Parelaphostrongylus tenuis whole genome reference sequence.</title>
        <authorList>
            <person name="Garwood T.J."/>
            <person name="Larsen P.A."/>
            <person name="Fountain-Jones N.M."/>
            <person name="Garbe J.R."/>
            <person name="Macchietto M.G."/>
            <person name="Kania S.A."/>
            <person name="Gerhold R.W."/>
            <person name="Richards J.E."/>
            <person name="Wolf T.M."/>
        </authorList>
    </citation>
    <scope>NUCLEOTIDE SEQUENCE</scope>
    <source>
        <strain evidence="1">MNPRO001-30</strain>
        <tissue evidence="1">Meninges</tissue>
    </source>
</reference>
<proteinExistence type="predicted"/>
<organism evidence="1 2">
    <name type="scientific">Parelaphostrongylus tenuis</name>
    <name type="common">Meningeal worm</name>
    <dbReference type="NCBI Taxonomy" id="148309"/>
    <lineage>
        <taxon>Eukaryota</taxon>
        <taxon>Metazoa</taxon>
        <taxon>Ecdysozoa</taxon>
        <taxon>Nematoda</taxon>
        <taxon>Chromadorea</taxon>
        <taxon>Rhabditida</taxon>
        <taxon>Rhabditina</taxon>
        <taxon>Rhabditomorpha</taxon>
        <taxon>Strongyloidea</taxon>
        <taxon>Metastrongylidae</taxon>
        <taxon>Parelaphostrongylus</taxon>
    </lineage>
</organism>
<dbReference type="AlphaFoldDB" id="A0AAD5NB89"/>
<evidence type="ECO:0000313" key="1">
    <source>
        <dbReference type="EMBL" id="KAJ1364444.1"/>
    </source>
</evidence>
<name>A0AAD5NB89_PARTN</name>
<sequence length="132" mass="15388">MVMPQGIPDHLDRLVLREMMEFQVGQEVQVSQVLVELQDQMQHTAHVHHASPEVEPLLRMQVSMQHHLRHSAVTNHRLEVARHFTLETATRIWSVPEVDQMEVTKNQSEVAEEVTKNFAKLSTSKRLSWKHE</sequence>
<gene>
    <name evidence="1" type="ORF">KIN20_024544</name>
</gene>
<dbReference type="Proteomes" id="UP001196413">
    <property type="component" value="Unassembled WGS sequence"/>
</dbReference>
<comment type="caution">
    <text evidence="1">The sequence shown here is derived from an EMBL/GenBank/DDBJ whole genome shotgun (WGS) entry which is preliminary data.</text>
</comment>
<evidence type="ECO:0000313" key="2">
    <source>
        <dbReference type="Proteomes" id="UP001196413"/>
    </source>
</evidence>
<accession>A0AAD5NB89</accession>